<gene>
    <name evidence="1" type="primary">105</name>
    <name evidence="1" type="ORF">SEA_GILGAMESH_105</name>
</gene>
<organism evidence="1 2">
    <name type="scientific">Streptomyces phage Gilgamesh</name>
    <dbReference type="NCBI Taxonomy" id="2599890"/>
    <lineage>
        <taxon>Viruses</taxon>
        <taxon>Duplodnaviria</taxon>
        <taxon>Heunggongvirae</taxon>
        <taxon>Uroviricota</taxon>
        <taxon>Caudoviricetes</taxon>
        <taxon>Gilgameshvirus</taxon>
        <taxon>Gilgameshvirus gilgamesh</taxon>
    </lineage>
</organism>
<evidence type="ECO:0000313" key="1">
    <source>
        <dbReference type="EMBL" id="QFG13297.1"/>
    </source>
</evidence>
<accession>A0A5J6TTP0</accession>
<sequence>MSDRAYPPESTHELWLPTLDFVRSNAAVSWAYMMDQGVRFVMPPHVAALPRLEDRAAALADAERERLATADLYHFSTEACEATDAVELRHQALEQLLPSASGFLVWERPPMHLRSGIPIRAASWGVAYDGGTWVSWWSDTQVAVDLGLCSYEALLGSGPLTFHEEVHLPPQAWPVQASDPTSPEYGMFRGLFSAWAAIDTGAVEEKQRPALPRWRKAARREFAIEAPPVRCFTPSASGGTTTSPQTIVRRTLAGMLLDRPYPGELPAELAPWHCYTKDGGHSLLVLLAPVEEGFKTSAGGPARIEDACVPVPVKSVLRAGWRVGEDGYVRTALPYDADLGVVTDPEDDEF</sequence>
<keyword evidence="2" id="KW-1185">Reference proteome</keyword>
<evidence type="ECO:0000313" key="2">
    <source>
        <dbReference type="Proteomes" id="UP000326486"/>
    </source>
</evidence>
<dbReference type="GeneID" id="80019167"/>
<dbReference type="Proteomes" id="UP000326486">
    <property type="component" value="Segment"/>
</dbReference>
<dbReference type="RefSeq" id="YP_010754573.1">
    <property type="nucleotide sequence ID" value="NC_073461.1"/>
</dbReference>
<name>A0A5J6TTP0_9CAUD</name>
<reference evidence="1 2" key="1">
    <citation type="submission" date="2019-07" db="EMBL/GenBank/DDBJ databases">
        <authorList>
            <person name="Almisry A."/>
            <person name="Mousa M."/>
            <person name="Gordon L.L."/>
            <person name="Lee M."/>
            <person name="Mandava P."/>
            <person name="Moxley J.T."/>
            <person name="Shaffer C.D."/>
            <person name="Weston-Hafer K.A."/>
            <person name="Garlena R.A."/>
            <person name="Russell D.A."/>
            <person name="Pope W.H."/>
            <person name="Jacobs-Sera D."/>
            <person name="Hatfull G.F."/>
        </authorList>
    </citation>
    <scope>NUCLEOTIDE SEQUENCE [LARGE SCALE GENOMIC DNA]</scope>
</reference>
<proteinExistence type="predicted"/>
<dbReference type="EMBL" id="MN234216">
    <property type="protein sequence ID" value="QFG13297.1"/>
    <property type="molecule type" value="Genomic_DNA"/>
</dbReference>
<protein>
    <submittedName>
        <fullName evidence="1">Uncharacterized protein</fullName>
    </submittedName>
</protein>
<dbReference type="KEGG" id="vg:80019167"/>